<proteinExistence type="inferred from homology"/>
<name>A0A4P6XIT9_9ASCO</name>
<keyword evidence="3" id="KW-0378">Hydrolase</keyword>
<evidence type="ECO:0000313" key="12">
    <source>
        <dbReference type="Proteomes" id="UP000292447"/>
    </source>
</evidence>
<dbReference type="GO" id="GO:0042392">
    <property type="term" value="F:sphingosine-1-phosphate phosphatase activity"/>
    <property type="evidence" value="ECO:0007669"/>
    <property type="project" value="TreeGrafter"/>
</dbReference>
<dbReference type="SMART" id="SM00014">
    <property type="entry name" value="acidPPc"/>
    <property type="match status" value="1"/>
</dbReference>
<dbReference type="InterPro" id="IPR000326">
    <property type="entry name" value="PAP2/HPO"/>
</dbReference>
<feature type="transmembrane region" description="Helical" evidence="9">
    <location>
        <begin position="468"/>
        <end position="489"/>
    </location>
</feature>
<feature type="domain" description="Phosphatidic acid phosphatase type 2/haloperoxidase" evidence="10">
    <location>
        <begin position="123"/>
        <end position="244"/>
    </location>
</feature>
<dbReference type="STRING" id="2163413.A0A4P6XIT9"/>
<keyword evidence="4" id="KW-0256">Endoplasmic reticulum</keyword>
<feature type="transmembrane region" description="Helical" evidence="9">
    <location>
        <begin position="266"/>
        <end position="285"/>
    </location>
</feature>
<dbReference type="SUPFAM" id="SSF48317">
    <property type="entry name" value="Acid phosphatase/Vanadium-dependent haloperoxidase"/>
    <property type="match status" value="1"/>
</dbReference>
<dbReference type="PANTHER" id="PTHR14969:SF28">
    <property type="entry name" value="DIHYDROSPHINGOSINE 1-PHOSPHATE PHOSPHATASE LCB3-RELATED"/>
    <property type="match status" value="1"/>
</dbReference>
<keyword evidence="6 9" id="KW-0472">Membrane</keyword>
<sequence>MSTRNRKHYLAEISPSHNKNSTIEPSSGVVDIANVEKSQLHEKDAGNKSSDHYKSRLAPWRFNFRHKCLPIVRKETEILARLQDSVRHPILDAYFAWTANLASHTFYVLMLPPLFWFGASKLGRDLVIVLGLGIYITGFCKDMLCLPRPRSPPLHRITMLSYTTQEYGWPSSHSANATAVTLVLLFKLLELYGTMKTTSFIALVALLAVYYFSLILGRLYCGMHGFFDISTGILLGSGLFLFRHLFGEKWDMWLLYSARNSSWLGISTTIFFIIAGHLFLIHVHPEPVDDCPCFDDSVAFIGVLIGLDLAHYLCVLTGFFAKLNAFHDPLLIPYNADSGIIVSVVRFVVGVSLVVVWKTLSKPAVFTILPPLYKMIGVNLPRSHFISTAHTKKTNRQVRSQSLSNMRNEPLADLDSVLSPVTVTMSPDNDIDAYELLDYQGKQSENGVNVKISGVFRPRYDVEIIGRCIIYAGIAIAAVWGLGLSVVTLDLI</sequence>
<feature type="compositionally biased region" description="Polar residues" evidence="8">
    <location>
        <begin position="15"/>
        <end position="25"/>
    </location>
</feature>
<dbReference type="Gene3D" id="1.20.144.10">
    <property type="entry name" value="Phosphatidic acid phosphatase type 2/haloperoxidase"/>
    <property type="match status" value="1"/>
</dbReference>
<feature type="transmembrane region" description="Helical" evidence="9">
    <location>
        <begin position="340"/>
        <end position="360"/>
    </location>
</feature>
<dbReference type="GO" id="GO:0006629">
    <property type="term" value="P:lipid metabolic process"/>
    <property type="evidence" value="ECO:0007669"/>
    <property type="project" value="UniProtKB-ARBA"/>
</dbReference>
<evidence type="ECO:0000256" key="1">
    <source>
        <dbReference type="ARBA" id="ARBA00004477"/>
    </source>
</evidence>
<dbReference type="Proteomes" id="UP000292447">
    <property type="component" value="Chromosome I"/>
</dbReference>
<evidence type="ECO:0000313" key="11">
    <source>
        <dbReference type="EMBL" id="QBM86365.1"/>
    </source>
</evidence>
<feature type="transmembrane region" description="Helical" evidence="9">
    <location>
        <begin position="297"/>
        <end position="320"/>
    </location>
</feature>
<reference evidence="12" key="1">
    <citation type="submission" date="2019-03" db="EMBL/GenBank/DDBJ databases">
        <title>Snf2 controls pulcherriminic acid biosynthesis and connects pigmentation and antifungal activity of the yeast Metschnikowia pulcherrima.</title>
        <authorList>
            <person name="Gore-Lloyd D."/>
            <person name="Sumann I."/>
            <person name="Brachmann A.O."/>
            <person name="Schneeberger K."/>
            <person name="Ortiz-Merino R.A."/>
            <person name="Moreno-Beltran M."/>
            <person name="Schlaefli M."/>
            <person name="Kirner P."/>
            <person name="Santos Kron A."/>
            <person name="Wolfe K.H."/>
            <person name="Piel J."/>
            <person name="Ahrens C.H."/>
            <person name="Henk D."/>
            <person name="Freimoser F.M."/>
        </authorList>
    </citation>
    <scope>NUCLEOTIDE SEQUENCE [LARGE SCALE GENOMIC DNA]</scope>
    <source>
        <strain evidence="12">APC 1.2</strain>
    </source>
</reference>
<feature type="transmembrane region" description="Helical" evidence="9">
    <location>
        <begin position="200"/>
        <end position="219"/>
    </location>
</feature>
<dbReference type="PANTHER" id="PTHR14969">
    <property type="entry name" value="SPHINGOSINE-1-PHOSPHATE PHOSPHOHYDROLASE"/>
    <property type="match status" value="1"/>
</dbReference>
<evidence type="ECO:0000259" key="10">
    <source>
        <dbReference type="SMART" id="SM00014"/>
    </source>
</evidence>
<gene>
    <name evidence="11" type="primary">MPUL0A10040</name>
    <name evidence="11" type="ORF">METSCH_A10040</name>
</gene>
<evidence type="ECO:0000256" key="4">
    <source>
        <dbReference type="ARBA" id="ARBA00022824"/>
    </source>
</evidence>
<dbReference type="EMBL" id="CP034456">
    <property type="protein sequence ID" value="QBM86365.1"/>
    <property type="molecule type" value="Genomic_DNA"/>
</dbReference>
<evidence type="ECO:0000256" key="2">
    <source>
        <dbReference type="ARBA" id="ARBA00022692"/>
    </source>
</evidence>
<evidence type="ECO:0000256" key="9">
    <source>
        <dbReference type="SAM" id="Phobius"/>
    </source>
</evidence>
<comment type="similarity">
    <text evidence="7">Belongs to the type 2 lipid phosphate phosphatase family.</text>
</comment>
<dbReference type="InterPro" id="IPR036938">
    <property type="entry name" value="PAP2/HPO_sf"/>
</dbReference>
<evidence type="ECO:0000256" key="6">
    <source>
        <dbReference type="ARBA" id="ARBA00023136"/>
    </source>
</evidence>
<feature type="transmembrane region" description="Helical" evidence="9">
    <location>
        <begin position="94"/>
        <end position="115"/>
    </location>
</feature>
<evidence type="ECO:0000256" key="5">
    <source>
        <dbReference type="ARBA" id="ARBA00022989"/>
    </source>
</evidence>
<feature type="region of interest" description="Disordered" evidence="8">
    <location>
        <begin position="1"/>
        <end position="25"/>
    </location>
</feature>
<keyword evidence="12" id="KW-1185">Reference proteome</keyword>
<dbReference type="AlphaFoldDB" id="A0A4P6XIT9"/>
<organism evidence="11 12">
    <name type="scientific">Metschnikowia aff. pulcherrima</name>
    <dbReference type="NCBI Taxonomy" id="2163413"/>
    <lineage>
        <taxon>Eukaryota</taxon>
        <taxon>Fungi</taxon>
        <taxon>Dikarya</taxon>
        <taxon>Ascomycota</taxon>
        <taxon>Saccharomycotina</taxon>
        <taxon>Pichiomycetes</taxon>
        <taxon>Metschnikowiaceae</taxon>
        <taxon>Metschnikowia</taxon>
    </lineage>
</organism>
<keyword evidence="5 9" id="KW-1133">Transmembrane helix</keyword>
<protein>
    <submittedName>
        <fullName evidence="11">Membrane-associated phospholipid phosphatase</fullName>
    </submittedName>
</protein>
<accession>A0A4P6XIT9</accession>
<evidence type="ECO:0000256" key="7">
    <source>
        <dbReference type="ARBA" id="ARBA00038324"/>
    </source>
</evidence>
<dbReference type="CDD" id="cd03388">
    <property type="entry name" value="PAP2_SPPase1"/>
    <property type="match status" value="1"/>
</dbReference>
<dbReference type="Pfam" id="PF01569">
    <property type="entry name" value="PAP2"/>
    <property type="match status" value="1"/>
</dbReference>
<evidence type="ECO:0000256" key="3">
    <source>
        <dbReference type="ARBA" id="ARBA00022801"/>
    </source>
</evidence>
<evidence type="ECO:0000256" key="8">
    <source>
        <dbReference type="SAM" id="MobiDB-lite"/>
    </source>
</evidence>
<dbReference type="GO" id="GO:0005789">
    <property type="term" value="C:endoplasmic reticulum membrane"/>
    <property type="evidence" value="ECO:0007669"/>
    <property type="project" value="UniProtKB-SubCell"/>
</dbReference>
<comment type="subcellular location">
    <subcellularLocation>
        <location evidence="1">Endoplasmic reticulum membrane</location>
        <topology evidence="1">Multi-pass membrane protein</topology>
    </subcellularLocation>
</comment>
<feature type="transmembrane region" description="Helical" evidence="9">
    <location>
        <begin position="226"/>
        <end position="246"/>
    </location>
</feature>
<keyword evidence="2 9" id="KW-0812">Transmembrane</keyword>